<proteinExistence type="predicted"/>
<gene>
    <name evidence="2" type="ORF">L5G33_18330</name>
</gene>
<dbReference type="Proteomes" id="UP001200110">
    <property type="component" value="Unassembled WGS sequence"/>
</dbReference>
<dbReference type="RefSeq" id="WP_236999604.1">
    <property type="nucleotide sequence ID" value="NZ_JAKKOR010000013.1"/>
</dbReference>
<dbReference type="EMBL" id="JAKKOR010000013">
    <property type="protein sequence ID" value="MCF8590418.1"/>
    <property type="molecule type" value="Genomic_DNA"/>
</dbReference>
<evidence type="ECO:0000313" key="2">
    <source>
        <dbReference type="EMBL" id="MCF8590418.1"/>
    </source>
</evidence>
<name>A0ABS9IXW7_9ACTN</name>
<organism evidence="2 3">
    <name type="scientific">Gordonia liuliyuniae</name>
    <dbReference type="NCBI Taxonomy" id="2911517"/>
    <lineage>
        <taxon>Bacteria</taxon>
        <taxon>Bacillati</taxon>
        <taxon>Actinomycetota</taxon>
        <taxon>Actinomycetes</taxon>
        <taxon>Mycobacteriales</taxon>
        <taxon>Gordoniaceae</taxon>
        <taxon>Gordonia</taxon>
    </lineage>
</organism>
<comment type="caution">
    <text evidence="2">The sequence shown here is derived from an EMBL/GenBank/DDBJ whole genome shotgun (WGS) entry which is preliminary data.</text>
</comment>
<evidence type="ECO:0000313" key="3">
    <source>
        <dbReference type="Proteomes" id="UP001200110"/>
    </source>
</evidence>
<reference evidence="2 3" key="1">
    <citation type="submission" date="2022-01" db="EMBL/GenBank/DDBJ databases">
        <authorList>
            <person name="Huang Y."/>
        </authorList>
    </citation>
    <scope>NUCLEOTIDE SEQUENCE [LARGE SCALE GENOMIC DNA]</scope>
    <source>
        <strain evidence="2 3">HY366</strain>
    </source>
</reference>
<sequence length="67" mass="7286">MSAADRIVRSGDVAAEAFEDAERRYLLRRQTPPPRPAPAAPADTALLPPLLEPAVRRRVRERGASPG</sequence>
<feature type="region of interest" description="Disordered" evidence="1">
    <location>
        <begin position="27"/>
        <end position="67"/>
    </location>
</feature>
<keyword evidence="3" id="KW-1185">Reference proteome</keyword>
<protein>
    <submittedName>
        <fullName evidence="2">Uncharacterized protein</fullName>
    </submittedName>
</protein>
<evidence type="ECO:0000256" key="1">
    <source>
        <dbReference type="SAM" id="MobiDB-lite"/>
    </source>
</evidence>
<feature type="compositionally biased region" description="Low complexity" evidence="1">
    <location>
        <begin position="40"/>
        <end position="53"/>
    </location>
</feature>
<accession>A0ABS9IXW7</accession>